<dbReference type="EMBL" id="CAICTM010000016">
    <property type="protein sequence ID" value="CAB9497209.1"/>
    <property type="molecule type" value="Genomic_DNA"/>
</dbReference>
<protein>
    <submittedName>
        <fullName evidence="1">Uncharacterized protein</fullName>
    </submittedName>
</protein>
<reference evidence="1" key="1">
    <citation type="submission" date="2020-06" db="EMBL/GenBank/DDBJ databases">
        <authorList>
            <consortium name="Plant Systems Biology data submission"/>
        </authorList>
    </citation>
    <scope>NUCLEOTIDE SEQUENCE</scope>
    <source>
        <strain evidence="1">D6</strain>
    </source>
</reference>
<evidence type="ECO:0000313" key="1">
    <source>
        <dbReference type="EMBL" id="CAB9497209.1"/>
    </source>
</evidence>
<proteinExistence type="predicted"/>
<accession>A0A9N8DCJ1</accession>
<sequence>MGPTSTCFFSSFLGDSVSAQSTCSLFCNHIRQDTSFRVLGSIDRIKEHLVGITDLPLVGNFNRILQASDTVTSQYNSSLKLSHHTSAAMEAFLTGILNSHRHHVLEGTENNLLIAKLLPFTKVDLNDVEVLVRIEYVDLEPSNRGRHVSPFHSIQQVLPKGTNLQGLISNLHNSRLNEGVEVSWTDLGTDIHSHGQAGSKVRSLDQVHVTGSHVIIDLMSGPRFKVGISTTSSGVWTVSQDQVGIQLSRSCHALLRDELCLEWTSRTGTETKQIDLKVDSSRKRECLRCGIINDKDPIRTTAASGYIWTGRLVVWCFMNGQLVDECVGLAVCGNGHSEFHMANRRSALDWVVVMGQGTNGKFGSRNHRSIGYVGEVVKPDWPLPTSTPHQTNPGP</sequence>
<dbReference type="AlphaFoldDB" id="A0A9N8DCJ1"/>
<organism evidence="1 2">
    <name type="scientific">Seminavis robusta</name>
    <dbReference type="NCBI Taxonomy" id="568900"/>
    <lineage>
        <taxon>Eukaryota</taxon>
        <taxon>Sar</taxon>
        <taxon>Stramenopiles</taxon>
        <taxon>Ochrophyta</taxon>
        <taxon>Bacillariophyta</taxon>
        <taxon>Bacillariophyceae</taxon>
        <taxon>Bacillariophycidae</taxon>
        <taxon>Naviculales</taxon>
        <taxon>Naviculaceae</taxon>
        <taxon>Seminavis</taxon>
    </lineage>
</organism>
<keyword evidence="2" id="KW-1185">Reference proteome</keyword>
<evidence type="ECO:0000313" key="2">
    <source>
        <dbReference type="Proteomes" id="UP001153069"/>
    </source>
</evidence>
<dbReference type="Proteomes" id="UP001153069">
    <property type="component" value="Unassembled WGS sequence"/>
</dbReference>
<name>A0A9N8DCJ1_9STRA</name>
<comment type="caution">
    <text evidence="1">The sequence shown here is derived from an EMBL/GenBank/DDBJ whole genome shotgun (WGS) entry which is preliminary data.</text>
</comment>
<gene>
    <name evidence="1" type="ORF">SEMRO_16_G011611.1</name>
</gene>